<comment type="caution">
    <text evidence="1">The sequence shown here is derived from an EMBL/GenBank/DDBJ whole genome shotgun (WGS) entry which is preliminary data.</text>
</comment>
<keyword evidence="2" id="KW-1185">Reference proteome</keyword>
<dbReference type="Proteomes" id="UP000538147">
    <property type="component" value="Unassembled WGS sequence"/>
</dbReference>
<dbReference type="SUPFAM" id="SSF52540">
    <property type="entry name" value="P-loop containing nucleoside triphosphate hydrolases"/>
    <property type="match status" value="1"/>
</dbReference>
<dbReference type="EMBL" id="JACIIV010000023">
    <property type="protein sequence ID" value="MBB6228754.1"/>
    <property type="molecule type" value="Genomic_DNA"/>
</dbReference>
<dbReference type="RefSeq" id="WP_184201658.1">
    <property type="nucleotide sequence ID" value="NZ_JACIIV010000023.1"/>
</dbReference>
<evidence type="ECO:0000313" key="2">
    <source>
        <dbReference type="Proteomes" id="UP000538147"/>
    </source>
</evidence>
<dbReference type="Gene3D" id="3.40.50.300">
    <property type="entry name" value="P-loop containing nucleotide triphosphate hydrolases"/>
    <property type="match status" value="1"/>
</dbReference>
<dbReference type="AlphaFoldDB" id="A0A841L866"/>
<sequence length="248" mass="25169">MRPGFALSPALGARPAQPSLRPLGFGEPGLDARLDGGLQAAALHEFYPARPDDGVAAMVVALLLAARNGRTGPLLWLVEARAMRGVRPYAPGLAALGIDPARLLLVRAPDALALLRAAADAVACPALSAVVLRCGRSPAFGLTASRRLALAAARSGVSVLAVREGEPAPSAASTRWGVMAQPSRALAADAPGLPVFGVELLRCRAGRPGFSMQLEWNGEEHSFRTANPGSAAARVAGGAGSPGSAIAA</sequence>
<proteinExistence type="predicted"/>
<dbReference type="InterPro" id="IPR027417">
    <property type="entry name" value="P-loop_NTPase"/>
</dbReference>
<reference evidence="1 2" key="1">
    <citation type="submission" date="2020-08" db="EMBL/GenBank/DDBJ databases">
        <title>Genomic Encyclopedia of Type Strains, Phase IV (KMG-IV): sequencing the most valuable type-strain genomes for metagenomic binning, comparative biology and taxonomic classification.</title>
        <authorList>
            <person name="Goeker M."/>
        </authorList>
    </citation>
    <scope>NUCLEOTIDE SEQUENCE [LARGE SCALE GENOMIC DNA]</scope>
    <source>
        <strain evidence="1 2">DSM 102189</strain>
    </source>
</reference>
<protein>
    <submittedName>
        <fullName evidence="1">Protein ImuA</fullName>
    </submittedName>
</protein>
<accession>A0A841L866</accession>
<name>A0A841L866_9SPHN</name>
<gene>
    <name evidence="1" type="ORF">FHS79_002945</name>
</gene>
<evidence type="ECO:0000313" key="1">
    <source>
        <dbReference type="EMBL" id="MBB6228754.1"/>
    </source>
</evidence>
<organism evidence="1 2">
    <name type="scientific">Polymorphobacter multimanifer</name>
    <dbReference type="NCBI Taxonomy" id="1070431"/>
    <lineage>
        <taxon>Bacteria</taxon>
        <taxon>Pseudomonadati</taxon>
        <taxon>Pseudomonadota</taxon>
        <taxon>Alphaproteobacteria</taxon>
        <taxon>Sphingomonadales</taxon>
        <taxon>Sphingosinicellaceae</taxon>
        <taxon>Polymorphobacter</taxon>
    </lineage>
</organism>
<dbReference type="PIRSF" id="PIRSF034285">
    <property type="entry name" value="UCP034285"/>
    <property type="match status" value="1"/>
</dbReference>
<dbReference type="InterPro" id="IPR017026">
    <property type="entry name" value="ImuA"/>
</dbReference>